<name>A0ABQ3RFN2_STRRR</name>
<dbReference type="InterPro" id="IPR023187">
    <property type="entry name" value="Tscrpt_reg_MarR-type_CS"/>
</dbReference>
<sequence>MYIPDDSSEVRVRGWRTLAALHCDLERTLEGVLRPHGLSVVEYTVLEALARQDGWHLRMKQLARVAALSDSAATRMVNRLEARGLLARVLCTTDRRGVSTELTAAGRDLLAAAKPAHDAALCRALEESPLIGELAALLGSLAEAGRPARDAGGVCN</sequence>
<dbReference type="PANTHER" id="PTHR33164">
    <property type="entry name" value="TRANSCRIPTIONAL REGULATOR, MARR FAMILY"/>
    <property type="match status" value="1"/>
</dbReference>
<comment type="caution">
    <text evidence="5">The sequence shown here is derived from an EMBL/GenBank/DDBJ whole genome shotgun (WGS) entry which is preliminary data.</text>
</comment>
<dbReference type="InterPro" id="IPR036388">
    <property type="entry name" value="WH-like_DNA-bd_sf"/>
</dbReference>
<accession>A0ABQ3RFN2</accession>
<dbReference type="SUPFAM" id="SSF46785">
    <property type="entry name" value="Winged helix' DNA-binding domain"/>
    <property type="match status" value="1"/>
</dbReference>
<dbReference type="Proteomes" id="UP000646738">
    <property type="component" value="Unassembled WGS sequence"/>
</dbReference>
<gene>
    <name evidence="5" type="ORF">Srubr_45180</name>
</gene>
<evidence type="ECO:0000256" key="1">
    <source>
        <dbReference type="ARBA" id="ARBA00023015"/>
    </source>
</evidence>
<evidence type="ECO:0000256" key="2">
    <source>
        <dbReference type="ARBA" id="ARBA00023125"/>
    </source>
</evidence>
<dbReference type="Gene3D" id="1.10.10.10">
    <property type="entry name" value="Winged helix-like DNA-binding domain superfamily/Winged helix DNA-binding domain"/>
    <property type="match status" value="1"/>
</dbReference>
<evidence type="ECO:0000313" key="6">
    <source>
        <dbReference type="Proteomes" id="UP000646738"/>
    </source>
</evidence>
<dbReference type="InterPro" id="IPR036390">
    <property type="entry name" value="WH_DNA-bd_sf"/>
</dbReference>
<dbReference type="RefSeq" id="WP_189989999.1">
    <property type="nucleotide sequence ID" value="NZ_BNCB01000002.1"/>
</dbReference>
<dbReference type="Pfam" id="PF12802">
    <property type="entry name" value="MarR_2"/>
    <property type="match status" value="1"/>
</dbReference>
<dbReference type="PROSITE" id="PS50995">
    <property type="entry name" value="HTH_MARR_2"/>
    <property type="match status" value="1"/>
</dbReference>
<organism evidence="5 6">
    <name type="scientific">Streptomyces rubradiris</name>
    <name type="common">Streptomyces achromogenes subsp. rubradiris</name>
    <dbReference type="NCBI Taxonomy" id="285531"/>
    <lineage>
        <taxon>Bacteria</taxon>
        <taxon>Bacillati</taxon>
        <taxon>Actinomycetota</taxon>
        <taxon>Actinomycetes</taxon>
        <taxon>Kitasatosporales</taxon>
        <taxon>Streptomycetaceae</taxon>
        <taxon>Streptomyces</taxon>
    </lineage>
</organism>
<dbReference type="SMART" id="SM00347">
    <property type="entry name" value="HTH_MARR"/>
    <property type="match status" value="1"/>
</dbReference>
<dbReference type="InterPro" id="IPR000835">
    <property type="entry name" value="HTH_MarR-typ"/>
</dbReference>
<evidence type="ECO:0000256" key="3">
    <source>
        <dbReference type="ARBA" id="ARBA00023163"/>
    </source>
</evidence>
<dbReference type="PROSITE" id="PS01117">
    <property type="entry name" value="HTH_MARR_1"/>
    <property type="match status" value="1"/>
</dbReference>
<keyword evidence="1" id="KW-0805">Transcription regulation</keyword>
<keyword evidence="3" id="KW-0804">Transcription</keyword>
<dbReference type="PANTHER" id="PTHR33164:SF99">
    <property type="entry name" value="MARR FAMILY REGULATORY PROTEIN"/>
    <property type="match status" value="1"/>
</dbReference>
<reference evidence="6" key="1">
    <citation type="submission" date="2023-07" db="EMBL/GenBank/DDBJ databases">
        <title>Whole genome shotgun sequence of Streptomyces achromogenes subsp. rubradiris NBRC 14000.</title>
        <authorList>
            <person name="Komaki H."/>
            <person name="Tamura T."/>
        </authorList>
    </citation>
    <scope>NUCLEOTIDE SEQUENCE [LARGE SCALE GENOMIC DNA]</scope>
    <source>
        <strain evidence="6">NBRC 14000</strain>
    </source>
</reference>
<dbReference type="EMBL" id="BNEA01000015">
    <property type="protein sequence ID" value="GHI54672.1"/>
    <property type="molecule type" value="Genomic_DNA"/>
</dbReference>
<dbReference type="InterPro" id="IPR039422">
    <property type="entry name" value="MarR/SlyA-like"/>
</dbReference>
<keyword evidence="2" id="KW-0238">DNA-binding</keyword>
<dbReference type="PRINTS" id="PR00598">
    <property type="entry name" value="HTHMARR"/>
</dbReference>
<protein>
    <submittedName>
        <fullName evidence="5">MarR family transcriptional regulator</fullName>
    </submittedName>
</protein>
<keyword evidence="6" id="KW-1185">Reference proteome</keyword>
<evidence type="ECO:0000313" key="5">
    <source>
        <dbReference type="EMBL" id="GHI54672.1"/>
    </source>
</evidence>
<feature type="domain" description="HTH marR-type" evidence="4">
    <location>
        <begin position="11"/>
        <end position="143"/>
    </location>
</feature>
<proteinExistence type="predicted"/>
<evidence type="ECO:0000259" key="4">
    <source>
        <dbReference type="PROSITE" id="PS50995"/>
    </source>
</evidence>